<dbReference type="EMBL" id="DRQG01000049">
    <property type="protein sequence ID" value="HGY55105.1"/>
    <property type="molecule type" value="Genomic_DNA"/>
</dbReference>
<dbReference type="Pfam" id="PF12833">
    <property type="entry name" value="HTH_18"/>
    <property type="match status" value="1"/>
</dbReference>
<proteinExistence type="predicted"/>
<gene>
    <name evidence="2" type="ORF">ENK44_05350</name>
</gene>
<organism evidence="2">
    <name type="scientific">Caldithrix abyssi</name>
    <dbReference type="NCBI Taxonomy" id="187145"/>
    <lineage>
        <taxon>Bacteria</taxon>
        <taxon>Pseudomonadati</taxon>
        <taxon>Calditrichota</taxon>
        <taxon>Calditrichia</taxon>
        <taxon>Calditrichales</taxon>
        <taxon>Calditrichaceae</taxon>
        <taxon>Caldithrix</taxon>
    </lineage>
</organism>
<evidence type="ECO:0000313" key="2">
    <source>
        <dbReference type="EMBL" id="HGY55105.1"/>
    </source>
</evidence>
<dbReference type="GO" id="GO:0003700">
    <property type="term" value="F:DNA-binding transcription factor activity"/>
    <property type="evidence" value="ECO:0007669"/>
    <property type="project" value="InterPro"/>
</dbReference>
<sequence length="252" mass="30643">MTGAALLSNLLWIINSHSPFKEESDLASQLPNWNFHFEQDGDLSLYKINQHIRREEIHFLLLTREWESKFIDQTRRISRENPLLTIIYCNAQLRDLEFAELYTAGINYCIIGDARFINLVRTLNELWDNHWRRVPQHLISYAQKNNATWLKDTLNFIEKKPIKQFNVHYLSRYFNVSENQFRTEFKIQFGESFRTFKQQLFQHYEDILLFEKKLKPKEVYRYLSYKNLSAFSRSFKTRHGRSWQEYMRNPVR</sequence>
<dbReference type="Proteomes" id="UP000885779">
    <property type="component" value="Unassembled WGS sequence"/>
</dbReference>
<reference evidence="2" key="1">
    <citation type="journal article" date="2020" name="mSystems">
        <title>Genome- and Community-Level Interaction Insights into Carbon Utilization and Element Cycling Functions of Hydrothermarchaeota in Hydrothermal Sediment.</title>
        <authorList>
            <person name="Zhou Z."/>
            <person name="Liu Y."/>
            <person name="Xu W."/>
            <person name="Pan J."/>
            <person name="Luo Z.H."/>
            <person name="Li M."/>
        </authorList>
    </citation>
    <scope>NUCLEOTIDE SEQUENCE [LARGE SCALE GENOMIC DNA]</scope>
    <source>
        <strain evidence="2">HyVt-577</strain>
    </source>
</reference>
<dbReference type="InterPro" id="IPR018060">
    <property type="entry name" value="HTH_AraC"/>
</dbReference>
<feature type="domain" description="HTH araC/xylS-type" evidence="1">
    <location>
        <begin position="151"/>
        <end position="249"/>
    </location>
</feature>
<dbReference type="GO" id="GO:0043565">
    <property type="term" value="F:sequence-specific DNA binding"/>
    <property type="evidence" value="ECO:0007669"/>
    <property type="project" value="InterPro"/>
</dbReference>
<comment type="caution">
    <text evidence="2">The sequence shown here is derived from an EMBL/GenBank/DDBJ whole genome shotgun (WGS) entry which is preliminary data.</text>
</comment>
<accession>A0A7V4TZ84</accession>
<dbReference type="AlphaFoldDB" id="A0A7V4TZ84"/>
<name>A0A7V4TZ84_CALAY</name>
<dbReference type="PROSITE" id="PS01124">
    <property type="entry name" value="HTH_ARAC_FAMILY_2"/>
    <property type="match status" value="1"/>
</dbReference>
<evidence type="ECO:0000259" key="1">
    <source>
        <dbReference type="PROSITE" id="PS01124"/>
    </source>
</evidence>
<protein>
    <submittedName>
        <fullName evidence="2">AraC family transcriptional regulator</fullName>
    </submittedName>
</protein>
<dbReference type="Gene3D" id="1.10.10.60">
    <property type="entry name" value="Homeodomain-like"/>
    <property type="match status" value="1"/>
</dbReference>